<feature type="compositionally biased region" description="Low complexity" evidence="1">
    <location>
        <begin position="16"/>
        <end position="30"/>
    </location>
</feature>
<dbReference type="EMBL" id="CM027683">
    <property type="protein sequence ID" value="KAG0533340.1"/>
    <property type="molecule type" value="Genomic_DNA"/>
</dbReference>
<dbReference type="EMBL" id="CM027683">
    <property type="protein sequence ID" value="KAG0533339.1"/>
    <property type="molecule type" value="Genomic_DNA"/>
</dbReference>
<accession>A0A921R3M1</accession>
<evidence type="ECO:0000256" key="1">
    <source>
        <dbReference type="SAM" id="MobiDB-lite"/>
    </source>
</evidence>
<proteinExistence type="predicted"/>
<comment type="caution">
    <text evidence="2">The sequence shown here is derived from an EMBL/GenBank/DDBJ whole genome shotgun (WGS) entry which is preliminary data.</text>
</comment>
<dbReference type="AlphaFoldDB" id="A0A921R3M1"/>
<sequence>MSLPSPLHSSGGGFGLPSRFLSPLPPSRSSCDCCHHPASSQKMSRATHHRHHQHRPRPHPAVRGVDRRSSPSLLVVAPPEPCKGSDEGDSIQEGVEIATKAEQHECFIFKVVMKSWAC</sequence>
<feature type="compositionally biased region" description="Basic residues" evidence="1">
    <location>
        <begin position="45"/>
        <end position="60"/>
    </location>
</feature>
<organism evidence="2 3">
    <name type="scientific">Sorghum bicolor</name>
    <name type="common">Sorghum</name>
    <name type="synonym">Sorghum vulgare</name>
    <dbReference type="NCBI Taxonomy" id="4558"/>
    <lineage>
        <taxon>Eukaryota</taxon>
        <taxon>Viridiplantae</taxon>
        <taxon>Streptophyta</taxon>
        <taxon>Embryophyta</taxon>
        <taxon>Tracheophyta</taxon>
        <taxon>Spermatophyta</taxon>
        <taxon>Magnoliopsida</taxon>
        <taxon>Liliopsida</taxon>
        <taxon>Poales</taxon>
        <taxon>Poaceae</taxon>
        <taxon>PACMAD clade</taxon>
        <taxon>Panicoideae</taxon>
        <taxon>Andropogonodae</taxon>
        <taxon>Andropogoneae</taxon>
        <taxon>Sorghinae</taxon>
        <taxon>Sorghum</taxon>
    </lineage>
</organism>
<dbReference type="Proteomes" id="UP000807115">
    <property type="component" value="Chromosome 4"/>
</dbReference>
<evidence type="ECO:0000313" key="2">
    <source>
        <dbReference type="EMBL" id="KAG0533339.1"/>
    </source>
</evidence>
<feature type="region of interest" description="Disordered" evidence="1">
    <location>
        <begin position="1"/>
        <end position="68"/>
    </location>
</feature>
<evidence type="ECO:0000313" key="3">
    <source>
        <dbReference type="Proteomes" id="UP000807115"/>
    </source>
</evidence>
<gene>
    <name evidence="2" type="ORF">BDA96_04G185100</name>
</gene>
<name>A0A921R3M1_SORBI</name>
<reference evidence="2" key="1">
    <citation type="journal article" date="2019" name="BMC Genomics">
        <title>A new reference genome for Sorghum bicolor reveals high levels of sequence similarity between sweet and grain genotypes: implications for the genetics of sugar metabolism.</title>
        <authorList>
            <person name="Cooper E.A."/>
            <person name="Brenton Z.W."/>
            <person name="Flinn B.S."/>
            <person name="Jenkins J."/>
            <person name="Shu S."/>
            <person name="Flowers D."/>
            <person name="Luo F."/>
            <person name="Wang Y."/>
            <person name="Xia P."/>
            <person name="Barry K."/>
            <person name="Daum C."/>
            <person name="Lipzen A."/>
            <person name="Yoshinaga Y."/>
            <person name="Schmutz J."/>
            <person name="Saski C."/>
            <person name="Vermerris W."/>
            <person name="Kresovich S."/>
        </authorList>
    </citation>
    <scope>NUCLEOTIDE SEQUENCE</scope>
</reference>
<reference evidence="2" key="2">
    <citation type="submission" date="2020-10" db="EMBL/GenBank/DDBJ databases">
        <authorList>
            <person name="Cooper E.A."/>
            <person name="Brenton Z.W."/>
            <person name="Flinn B.S."/>
            <person name="Jenkins J."/>
            <person name="Shu S."/>
            <person name="Flowers D."/>
            <person name="Luo F."/>
            <person name="Wang Y."/>
            <person name="Xia P."/>
            <person name="Barry K."/>
            <person name="Daum C."/>
            <person name="Lipzen A."/>
            <person name="Yoshinaga Y."/>
            <person name="Schmutz J."/>
            <person name="Saski C."/>
            <person name="Vermerris W."/>
            <person name="Kresovich S."/>
        </authorList>
    </citation>
    <scope>NUCLEOTIDE SEQUENCE</scope>
</reference>
<protein>
    <submittedName>
        <fullName evidence="2">Uncharacterized protein</fullName>
    </submittedName>
</protein>